<dbReference type="GO" id="GO:0046872">
    <property type="term" value="F:metal ion binding"/>
    <property type="evidence" value="ECO:0007669"/>
    <property type="project" value="UniProtKB-KW"/>
</dbReference>
<protein>
    <recommendedName>
        <fullName evidence="8">Adenosine deaminase</fullName>
    </recommendedName>
</protein>
<keyword evidence="3" id="KW-0479">Metal-binding</keyword>
<evidence type="ECO:0000256" key="3">
    <source>
        <dbReference type="ARBA" id="ARBA00022723"/>
    </source>
</evidence>
<proteinExistence type="inferred from homology"/>
<dbReference type="InterPro" id="IPR006330">
    <property type="entry name" value="Ado/ade_deaminase"/>
</dbReference>
<dbReference type="GO" id="GO:0006154">
    <property type="term" value="P:adenosine catabolic process"/>
    <property type="evidence" value="ECO:0007669"/>
    <property type="project" value="TreeGrafter"/>
</dbReference>
<dbReference type="PANTHER" id="PTHR11409:SF43">
    <property type="entry name" value="ADENOSINE DEAMINASE"/>
    <property type="match status" value="1"/>
</dbReference>
<accession>A0A2Z4RLS3</accession>
<dbReference type="Proteomes" id="UP000250299">
    <property type="component" value="Chromosome"/>
</dbReference>
<dbReference type="SUPFAM" id="SSF51556">
    <property type="entry name" value="Metallo-dependent hydrolases"/>
    <property type="match status" value="1"/>
</dbReference>
<sequence length="846" mass="96935">MKNTKREQPASVIAQIGTTLLSSYKVLALVRQTPFRQPLNSSNLHEAVYLGYLPWSARLPDHVFEHSWQLLAQQSANRNRAGLLIGALQEMADEFLEHRHGNLHVKQQKFGAWQQSVVSRVSGLPLLAAAQVSVQPPARLATEMHTQWPWEPPQTWASKNLPVVSPYDPLVEDYLRREGLHETHLHLNGSTHAENCWLRALRTPKQETKDFSLKWHTPNAADAAAVRELARSINPDLSPAELHRQLVAAGRLRKWLVAAATDTLNPDSQLPHDLSELMDDESLQKEIPPPASAHLQLSVQSSTADELYWMQQLLLKLKSRPSVALERMFHTYLMLQNQHYRLLVQSEEQFGFDQFQKFTYNKLRDPAEEDYLPRFWAMHGKAENVSRTTYLEGRLSPKDTLRRNYQLLKAVLGGYWCYLHNQDPQSRSSDPVPRKLGELLEKLEEHFRRMSPLDRTHHRLALVVHFIKKSWAPSRKAGPYRFYKQRQELELTTNVLLECLTRWPRLRTWVRGIDAAANELHAPPEIFASSYRVCQRAGLTHRTYHAGEDFAHLLSGLRTIYDALELLDLRDGDRIGHGTAMGISPRLWLERMPGQLVVKKGEWMLDLLAAWRLLRTVPSAAATTARVADDLAKCAGEVFRREMSCTSLEAAMELRHLNIRFVQAALETDWSVGITPLSDLWQSEAQRVLDAKRSSPQHLKLLWEWLSDRDLWRRSETLQSVDAAYFDEATYLYLQQALMHEVAHRNVIIETLPSSNVRISQYNSFSEHHSLRWMRAPGFVQEGDPEIMVSLGSDDPGIFAGDLNGEFYQLYGVLRNQGISDHAALALLAPINERGRAYRFHDPFLG</sequence>
<dbReference type="GO" id="GO:0043103">
    <property type="term" value="P:hypoxanthine salvage"/>
    <property type="evidence" value="ECO:0007669"/>
    <property type="project" value="TreeGrafter"/>
</dbReference>
<dbReference type="AlphaFoldDB" id="A0A2Z4RLS3"/>
<dbReference type="GO" id="GO:0004000">
    <property type="term" value="F:adenosine deaminase activity"/>
    <property type="evidence" value="ECO:0007669"/>
    <property type="project" value="TreeGrafter"/>
</dbReference>
<evidence type="ECO:0000313" key="7">
    <source>
        <dbReference type="Proteomes" id="UP000250299"/>
    </source>
</evidence>
<dbReference type="PROSITE" id="PS00485">
    <property type="entry name" value="A_DEAMINASE"/>
    <property type="match status" value="1"/>
</dbReference>
<reference evidence="6 7" key="1">
    <citation type="submission" date="2018-05" db="EMBL/GenBank/DDBJ databases">
        <title>Whole genome sequence of Pseudomonas putida JBC17.</title>
        <authorList>
            <person name="Lee Y.H."/>
            <person name="David K."/>
        </authorList>
    </citation>
    <scope>NUCLEOTIDE SEQUENCE [LARGE SCALE GENOMIC DNA]</scope>
    <source>
        <strain evidence="6 7">JBC17</strain>
    </source>
</reference>
<evidence type="ECO:0000313" key="6">
    <source>
        <dbReference type="EMBL" id="AWY41555.1"/>
    </source>
</evidence>
<dbReference type="GO" id="GO:0046103">
    <property type="term" value="P:inosine biosynthetic process"/>
    <property type="evidence" value="ECO:0007669"/>
    <property type="project" value="TreeGrafter"/>
</dbReference>
<evidence type="ECO:0000256" key="4">
    <source>
        <dbReference type="ARBA" id="ARBA00022801"/>
    </source>
</evidence>
<dbReference type="InterPro" id="IPR032466">
    <property type="entry name" value="Metal_Hydrolase"/>
</dbReference>
<evidence type="ECO:0000256" key="2">
    <source>
        <dbReference type="ARBA" id="ARBA00006676"/>
    </source>
</evidence>
<dbReference type="RefSeq" id="WP_110965188.1">
    <property type="nucleotide sequence ID" value="NZ_CP029693.1"/>
</dbReference>
<keyword evidence="4" id="KW-0378">Hydrolase</keyword>
<name>A0A2Z4RLS3_PSEPU</name>
<dbReference type="EMBL" id="CP029693">
    <property type="protein sequence ID" value="AWY41555.1"/>
    <property type="molecule type" value="Genomic_DNA"/>
</dbReference>
<dbReference type="OrthoDB" id="8772092at2"/>
<dbReference type="InterPro" id="IPR006650">
    <property type="entry name" value="A/AMP_deam_AS"/>
</dbReference>
<keyword evidence="5" id="KW-0862">Zinc</keyword>
<evidence type="ECO:0000256" key="1">
    <source>
        <dbReference type="ARBA" id="ARBA00001947"/>
    </source>
</evidence>
<gene>
    <name evidence="6" type="ORF">DKY63_17340</name>
</gene>
<evidence type="ECO:0000256" key="5">
    <source>
        <dbReference type="ARBA" id="ARBA00022833"/>
    </source>
</evidence>
<comment type="similarity">
    <text evidence="2">Belongs to the metallo-dependent hydrolases superfamily. Adenosine and AMP deaminases family.</text>
</comment>
<dbReference type="GO" id="GO:0009168">
    <property type="term" value="P:purine ribonucleoside monophosphate biosynthetic process"/>
    <property type="evidence" value="ECO:0007669"/>
    <property type="project" value="InterPro"/>
</dbReference>
<organism evidence="6 7">
    <name type="scientific">Pseudomonas putida</name>
    <name type="common">Arthrobacter siderocapsulatus</name>
    <dbReference type="NCBI Taxonomy" id="303"/>
    <lineage>
        <taxon>Bacteria</taxon>
        <taxon>Pseudomonadati</taxon>
        <taxon>Pseudomonadota</taxon>
        <taxon>Gammaproteobacteria</taxon>
        <taxon>Pseudomonadales</taxon>
        <taxon>Pseudomonadaceae</taxon>
        <taxon>Pseudomonas</taxon>
    </lineage>
</organism>
<comment type="cofactor">
    <cofactor evidence="1">
        <name>Zn(2+)</name>
        <dbReference type="ChEBI" id="CHEBI:29105"/>
    </cofactor>
</comment>
<dbReference type="PANTHER" id="PTHR11409">
    <property type="entry name" value="ADENOSINE DEAMINASE"/>
    <property type="match status" value="1"/>
</dbReference>
<dbReference type="GO" id="GO:0005829">
    <property type="term" value="C:cytosol"/>
    <property type="evidence" value="ECO:0007669"/>
    <property type="project" value="TreeGrafter"/>
</dbReference>
<evidence type="ECO:0008006" key="8">
    <source>
        <dbReference type="Google" id="ProtNLM"/>
    </source>
</evidence>
<dbReference type="Gene3D" id="3.20.20.140">
    <property type="entry name" value="Metal-dependent hydrolases"/>
    <property type="match status" value="2"/>
</dbReference>